<dbReference type="Gene3D" id="3.20.20.190">
    <property type="entry name" value="Phosphatidylinositol (PI) phosphodiesterase"/>
    <property type="match status" value="1"/>
</dbReference>
<dbReference type="OrthoDB" id="384721at2"/>
<protein>
    <submittedName>
        <fullName evidence="4">Glycerophosphoryl diester phosphodiesterase</fullName>
    </submittedName>
</protein>
<feature type="signal peptide" evidence="2">
    <location>
        <begin position="1"/>
        <end position="26"/>
    </location>
</feature>
<dbReference type="EMBL" id="AMSQ01000008">
    <property type="protein sequence ID" value="EKU48056.1"/>
    <property type="molecule type" value="Genomic_DNA"/>
</dbReference>
<feature type="chain" id="PRO_5003923952" evidence="2">
    <location>
        <begin position="27"/>
        <end position="313"/>
    </location>
</feature>
<evidence type="ECO:0000256" key="1">
    <source>
        <dbReference type="SAM" id="MobiDB-lite"/>
    </source>
</evidence>
<keyword evidence="5" id="KW-1185">Reference proteome</keyword>
<dbReference type="AlphaFoldDB" id="K9APV8"/>
<accession>K9APV8</accession>
<dbReference type="RefSeq" id="WP_009383474.1">
    <property type="nucleotide sequence ID" value="NZ_AMSQ01000008.1"/>
</dbReference>
<keyword evidence="2" id="KW-0732">Signal</keyword>
<comment type="caution">
    <text evidence="4">The sequence shown here is derived from an EMBL/GenBank/DDBJ whole genome shotgun (WGS) entry which is preliminary data.</text>
</comment>
<dbReference type="Proteomes" id="UP000009885">
    <property type="component" value="Unassembled WGS sequence"/>
</dbReference>
<feature type="region of interest" description="Disordered" evidence="1">
    <location>
        <begin position="28"/>
        <end position="50"/>
    </location>
</feature>
<proteinExistence type="predicted"/>
<dbReference type="STRING" id="1229783.C273_06338"/>
<evidence type="ECO:0000259" key="3">
    <source>
        <dbReference type="PROSITE" id="PS51704"/>
    </source>
</evidence>
<dbReference type="PATRIC" id="fig|1229783.3.peg.1282"/>
<dbReference type="Pfam" id="PF03009">
    <property type="entry name" value="GDPD"/>
    <property type="match status" value="1"/>
</dbReference>
<dbReference type="InterPro" id="IPR030395">
    <property type="entry name" value="GP_PDE_dom"/>
</dbReference>
<feature type="domain" description="GP-PDE" evidence="3">
    <location>
        <begin position="57"/>
        <end position="311"/>
    </location>
</feature>
<gene>
    <name evidence="4" type="ORF">C273_06338</name>
</gene>
<dbReference type="GO" id="GO:0006629">
    <property type="term" value="P:lipid metabolic process"/>
    <property type="evidence" value="ECO:0007669"/>
    <property type="project" value="InterPro"/>
</dbReference>
<evidence type="ECO:0000313" key="4">
    <source>
        <dbReference type="EMBL" id="EKU48056.1"/>
    </source>
</evidence>
<name>K9APV8_9STAP</name>
<sequence>MKKQYKVLIGVVASALLVLPTSFSQADASGAGKGQYKHEHKHPQLNNSPQNVLNQEHVTVAHRGASGYAPEHTFPAYDMSHNQLNADYIEIDLQMTKDGHLVAMHDEEVDRTTNGTGRVEDYTLAELKQLDAGSWFNEENPEYAKASYKGAQVQTLDEIINHYGTDANYYIETKSPDVYPGMEEKLLSTLDRHGLLKNNKLRNGHVLVQSFSTESLLKMNHLNGRVPLVQLLDKASVPYLDEDDWNFVKSYAVGVGPEYTDLTQKNTQIIKDHGLDLHPYTVNDKESMKQLNEYGVNGVFTNYADVYNDVSGK</sequence>
<dbReference type="GO" id="GO:0008081">
    <property type="term" value="F:phosphoric diester hydrolase activity"/>
    <property type="evidence" value="ECO:0007669"/>
    <property type="project" value="InterPro"/>
</dbReference>
<reference evidence="4 5" key="1">
    <citation type="journal article" date="2013" name="Genome Announc.">
        <title>Genome Sequence of Staphylococcus massiliensis Strain S46, Isolated from the Surface of Healthy Human Skin.</title>
        <authorList>
            <person name="Srivastav R."/>
            <person name="Singh A."/>
            <person name="Jangir P.K."/>
            <person name="Kumari C."/>
            <person name="Muduli S."/>
            <person name="Sharma R."/>
        </authorList>
    </citation>
    <scope>NUCLEOTIDE SEQUENCE [LARGE SCALE GENOMIC DNA]</scope>
    <source>
        <strain evidence="4 5">S46</strain>
    </source>
</reference>
<evidence type="ECO:0000256" key="2">
    <source>
        <dbReference type="SAM" id="SignalP"/>
    </source>
</evidence>
<dbReference type="CDD" id="cd08601">
    <property type="entry name" value="GDPD_SaGlpQ_like"/>
    <property type="match status" value="1"/>
</dbReference>
<dbReference type="eggNOG" id="COG0584">
    <property type="taxonomic scope" value="Bacteria"/>
</dbReference>
<dbReference type="PANTHER" id="PTHR46211:SF7">
    <property type="entry name" value="GLYCEROPHOSPHODIESTER PHOSPHODIESTERASE"/>
    <property type="match status" value="1"/>
</dbReference>
<dbReference type="PROSITE" id="PS51704">
    <property type="entry name" value="GP_PDE"/>
    <property type="match status" value="1"/>
</dbReference>
<dbReference type="PANTHER" id="PTHR46211">
    <property type="entry name" value="GLYCEROPHOSPHORYL DIESTER PHOSPHODIESTERASE"/>
    <property type="match status" value="1"/>
</dbReference>
<dbReference type="SUPFAM" id="SSF51695">
    <property type="entry name" value="PLC-like phosphodiesterases"/>
    <property type="match status" value="1"/>
</dbReference>
<organism evidence="4 5">
    <name type="scientific">Staphylococcus massiliensis S46</name>
    <dbReference type="NCBI Taxonomy" id="1229783"/>
    <lineage>
        <taxon>Bacteria</taxon>
        <taxon>Bacillati</taxon>
        <taxon>Bacillota</taxon>
        <taxon>Bacilli</taxon>
        <taxon>Bacillales</taxon>
        <taxon>Staphylococcaceae</taxon>
        <taxon>Staphylococcus</taxon>
    </lineage>
</organism>
<evidence type="ECO:0000313" key="5">
    <source>
        <dbReference type="Proteomes" id="UP000009885"/>
    </source>
</evidence>
<dbReference type="InterPro" id="IPR017946">
    <property type="entry name" value="PLC-like_Pdiesterase_TIM-brl"/>
</dbReference>